<name>A0A6C0AIE6_9ZZZZ</name>
<dbReference type="EMBL" id="MN740626">
    <property type="protein sequence ID" value="QHS79223.1"/>
    <property type="molecule type" value="Genomic_DNA"/>
</dbReference>
<dbReference type="AlphaFoldDB" id="A0A6C0AIE6"/>
<evidence type="ECO:0000313" key="1">
    <source>
        <dbReference type="EMBL" id="QHS79223.1"/>
    </source>
</evidence>
<proteinExistence type="predicted"/>
<protein>
    <submittedName>
        <fullName evidence="1">Uncharacterized protein</fullName>
    </submittedName>
</protein>
<organism evidence="1">
    <name type="scientific">viral metagenome</name>
    <dbReference type="NCBI Taxonomy" id="1070528"/>
    <lineage>
        <taxon>unclassified sequences</taxon>
        <taxon>metagenomes</taxon>
        <taxon>organismal metagenomes</taxon>
    </lineage>
</organism>
<accession>A0A6C0AIE6</accession>
<reference evidence="1" key="1">
    <citation type="journal article" date="2020" name="Nature">
        <title>Giant virus diversity and host interactions through global metagenomics.</title>
        <authorList>
            <person name="Schulz F."/>
            <person name="Roux S."/>
            <person name="Paez-Espino D."/>
            <person name="Jungbluth S."/>
            <person name="Walsh D.A."/>
            <person name="Denef V.J."/>
            <person name="McMahon K.D."/>
            <person name="Konstantinidis K.T."/>
            <person name="Eloe-Fadrosh E.A."/>
            <person name="Kyrpides N.C."/>
            <person name="Woyke T."/>
        </authorList>
    </citation>
    <scope>NUCLEOTIDE SEQUENCE</scope>
    <source>
        <strain evidence="1">GVMAG-S-1035118-87</strain>
    </source>
</reference>
<sequence>MICALNNALEADLALEVQQALDTLEYSNIDYQDALKKCKECVIQCQRGAELVNAVNVLCFPKSNEDEIAEAKTVLEDYAAETAKVAEHCKNDADRIKLAEIRSTYDEYRLRTAIANAESTKTSAEEAAIFAAIGSLDKVEAEKRKVRVNEIAAGYHEKFTHVVQKCKAYQEEFTKAMAAAERFLNA</sequence>